<feature type="region of interest" description="Disordered" evidence="6">
    <location>
        <begin position="263"/>
        <end position="283"/>
    </location>
</feature>
<dbReference type="InterPro" id="IPR027970">
    <property type="entry name" value="SPATA31-like"/>
</dbReference>
<feature type="domain" description="SPATA31" evidence="7">
    <location>
        <begin position="321"/>
        <end position="562"/>
    </location>
</feature>
<feature type="compositionally biased region" description="Basic and acidic residues" evidence="6">
    <location>
        <begin position="268"/>
        <end position="278"/>
    </location>
</feature>
<evidence type="ECO:0000256" key="2">
    <source>
        <dbReference type="ARBA" id="ARBA00022692"/>
    </source>
</evidence>
<evidence type="ECO:0000313" key="10">
    <source>
        <dbReference type="RefSeq" id="XP_004862635.2"/>
    </source>
</evidence>
<evidence type="ECO:0000313" key="9">
    <source>
        <dbReference type="Proteomes" id="UP000694906"/>
    </source>
</evidence>
<dbReference type="GO" id="GO:0016020">
    <property type="term" value="C:membrane"/>
    <property type="evidence" value="ECO:0007669"/>
    <property type="project" value="UniProtKB-SubCell"/>
</dbReference>
<keyword evidence="9" id="KW-1185">Reference proteome</keyword>
<keyword evidence="2" id="KW-0812">Transmembrane</keyword>
<dbReference type="KEGG" id="hgl:101705483"/>
<evidence type="ECO:0000259" key="7">
    <source>
        <dbReference type="Pfam" id="PF14650"/>
    </source>
</evidence>
<evidence type="ECO:0000259" key="8">
    <source>
        <dbReference type="Pfam" id="PF15371"/>
    </source>
</evidence>
<protein>
    <submittedName>
        <fullName evidence="10">Spermatogenesis-associated protein 31D3</fullName>
    </submittedName>
</protein>
<dbReference type="Pfam" id="PF14650">
    <property type="entry name" value="FAM75"/>
    <property type="match status" value="1"/>
</dbReference>
<accession>A0AAX6Q090</accession>
<gene>
    <name evidence="10" type="primary">LOC101705483</name>
</gene>
<dbReference type="PANTHER" id="PTHR21859:SF12">
    <property type="entry name" value="SPERMATOGENESIS-ASSOCIATED PROTEIN 31D1"/>
    <property type="match status" value="1"/>
</dbReference>
<reference evidence="10" key="1">
    <citation type="submission" date="2025-08" db="UniProtKB">
        <authorList>
            <consortium name="RefSeq"/>
        </authorList>
    </citation>
    <scope>IDENTIFICATION</scope>
</reference>
<comment type="subcellular location">
    <subcellularLocation>
        <location evidence="1">Membrane</location>
        <topology evidence="1">Single-pass membrane protein</topology>
    </subcellularLocation>
</comment>
<dbReference type="PANTHER" id="PTHR21859">
    <property type="entry name" value="ACROSOME-SPECIFIC PROTEIN"/>
    <property type="match status" value="1"/>
</dbReference>
<dbReference type="GeneID" id="101705483"/>
<evidence type="ECO:0000256" key="3">
    <source>
        <dbReference type="ARBA" id="ARBA00022989"/>
    </source>
</evidence>
<dbReference type="Proteomes" id="UP000694906">
    <property type="component" value="Unplaced"/>
</dbReference>
<keyword evidence="3" id="KW-1133">Transmembrane helix</keyword>
<feature type="domain" description="SPATA31-like" evidence="8">
    <location>
        <begin position="17"/>
        <end position="103"/>
    </location>
</feature>
<evidence type="ECO:0000256" key="4">
    <source>
        <dbReference type="ARBA" id="ARBA00023136"/>
    </source>
</evidence>
<comment type="similarity">
    <text evidence="5">Belongs to the SPATA31 family.</text>
</comment>
<evidence type="ECO:0000256" key="5">
    <source>
        <dbReference type="ARBA" id="ARBA00035009"/>
    </source>
</evidence>
<proteinExistence type="inferred from homology"/>
<feature type="region of interest" description="Disordered" evidence="6">
    <location>
        <begin position="375"/>
        <end position="416"/>
    </location>
</feature>
<dbReference type="InterPro" id="IPR039509">
    <property type="entry name" value="SPATA31"/>
</dbReference>
<organism evidence="9 10">
    <name type="scientific">Heterocephalus glaber</name>
    <name type="common">Naked mole rat</name>
    <dbReference type="NCBI Taxonomy" id="10181"/>
    <lineage>
        <taxon>Eukaryota</taxon>
        <taxon>Metazoa</taxon>
        <taxon>Chordata</taxon>
        <taxon>Craniata</taxon>
        <taxon>Vertebrata</taxon>
        <taxon>Euteleostomi</taxon>
        <taxon>Mammalia</taxon>
        <taxon>Eutheria</taxon>
        <taxon>Euarchontoglires</taxon>
        <taxon>Glires</taxon>
        <taxon>Rodentia</taxon>
        <taxon>Hystricomorpha</taxon>
        <taxon>Bathyergidae</taxon>
        <taxon>Heterocephalus</taxon>
    </lineage>
</organism>
<sequence length="562" mass="62432">MNPSLSFFSFCSHLQHRRKRRRRSRTLKGWRAGLRERQEGRKLLSFLKRPLGQHPDINHLRQLLCPDPLCDVCNTTIAKVRRVLSQTSLEDADSDSVSSWTSTDHESSCIETFGISTVLPGNAILALVPRPSPPPPSVLPPDPVSSLVDALTPVPLDDSQQAEPIPPLDSRPPADCFPPQPLASAPSLLHYTQEAKPDLQPETTSSVENPGGFCTNNFHPMDVSFQGDIETHLVEPGNLKFLSPDSQALLERQIKKRPDLLIGKGKGKRTESFPKQHQPDSPLNFSWKRSESATDQQDSACTLPIWNREGKPEGLHTHLKPPGPKTLEAHLEQTHSQFFRGLASLHRESLNPIVPESGNWSSIFICFNTISNTSTAQESPVLPHPPPLSLPEAQPEAVPQTLSGSQPPDLLPMQTQAPLQNPPPTLLLSPQCQPRSCGVCFHSTQGEVQSLLTPSEIQQLEINVLQKVQESVWGLPSVVRRSQEEFCPPAPKLSLIKQASKAHVPVSILRGDFPCSSELRKKLEHHLQKRLIQHYWGLPRRVHESLSMMQPQSQVPETSESK</sequence>
<dbReference type="RefSeq" id="XP_004862635.2">
    <property type="nucleotide sequence ID" value="XM_004862578.2"/>
</dbReference>
<name>A0AAX6Q090_HETGA</name>
<dbReference type="Pfam" id="PF15371">
    <property type="entry name" value="DUF4599"/>
    <property type="match status" value="1"/>
</dbReference>
<evidence type="ECO:0000256" key="6">
    <source>
        <dbReference type="SAM" id="MobiDB-lite"/>
    </source>
</evidence>
<keyword evidence="4" id="KW-0472">Membrane</keyword>
<evidence type="ECO:0000256" key="1">
    <source>
        <dbReference type="ARBA" id="ARBA00004167"/>
    </source>
</evidence>
<dbReference type="AlphaFoldDB" id="A0AAX6Q090"/>